<keyword evidence="1" id="KW-0560">Oxidoreductase</keyword>
<dbReference type="AlphaFoldDB" id="F1YLY9"/>
<dbReference type="Proteomes" id="UP000035065">
    <property type="component" value="Unassembled WGS sequence"/>
</dbReference>
<evidence type="ECO:0000313" key="3">
    <source>
        <dbReference type="Proteomes" id="UP000035065"/>
    </source>
</evidence>
<evidence type="ECO:0000313" key="2">
    <source>
        <dbReference type="EMBL" id="EGD54240.1"/>
    </source>
</evidence>
<reference evidence="2 3" key="1">
    <citation type="journal article" date="2011" name="J. Bacteriol.">
        <title>Draft Genome Sequence of Gordonia neofelifaecis NRRL B-59395, a Cholesterol-Degrading Actinomycete.</title>
        <authorList>
            <person name="Ge F."/>
            <person name="Li W."/>
            <person name="Chen G."/>
            <person name="Liu Y."/>
            <person name="Zhang G."/>
            <person name="Yong B."/>
            <person name="Wang Q."/>
            <person name="Wang N."/>
            <person name="Huang Z."/>
            <person name="Li W."/>
            <person name="Wang J."/>
            <person name="Wu C."/>
            <person name="Xie Q."/>
            <person name="Liu G."/>
        </authorList>
    </citation>
    <scope>NUCLEOTIDE SEQUENCE [LARGE SCALE GENOMIC DNA]</scope>
    <source>
        <strain evidence="2 3">NRRL B-59395</strain>
    </source>
</reference>
<dbReference type="GO" id="GO:0016491">
    <property type="term" value="F:oxidoreductase activity"/>
    <property type="evidence" value="ECO:0007669"/>
    <property type="project" value="UniProtKB-KW"/>
</dbReference>
<keyword evidence="3" id="KW-1185">Reference proteome</keyword>
<proteinExistence type="predicted"/>
<dbReference type="InterPro" id="IPR002347">
    <property type="entry name" value="SDR_fam"/>
</dbReference>
<organism evidence="2 3">
    <name type="scientific">Gordonia neofelifaecis NRRL B-59395</name>
    <dbReference type="NCBI Taxonomy" id="644548"/>
    <lineage>
        <taxon>Bacteria</taxon>
        <taxon>Bacillati</taxon>
        <taxon>Actinomycetota</taxon>
        <taxon>Actinomycetes</taxon>
        <taxon>Mycobacteriales</taxon>
        <taxon>Gordoniaceae</taxon>
        <taxon>Gordonia</taxon>
    </lineage>
</organism>
<dbReference type="EMBL" id="AEUD01000013">
    <property type="protein sequence ID" value="EGD54240.1"/>
    <property type="molecule type" value="Genomic_DNA"/>
</dbReference>
<protein>
    <submittedName>
        <fullName evidence="2">Protochlorophyllide reductase</fullName>
    </submittedName>
</protein>
<accession>F1YLY9</accession>
<gene>
    <name evidence="2" type="ORF">SCNU_14666</name>
</gene>
<dbReference type="NCBIfam" id="NF004846">
    <property type="entry name" value="PRK06197.1"/>
    <property type="match status" value="1"/>
</dbReference>
<dbReference type="Gene3D" id="3.40.50.720">
    <property type="entry name" value="NAD(P)-binding Rossmann-like Domain"/>
    <property type="match status" value="1"/>
</dbReference>
<dbReference type="PRINTS" id="PR00081">
    <property type="entry name" value="GDHRDH"/>
</dbReference>
<dbReference type="PANTHER" id="PTHR43157:SF31">
    <property type="entry name" value="PHOSPHATIDYLINOSITOL-GLYCAN BIOSYNTHESIS CLASS F PROTEIN"/>
    <property type="match status" value="1"/>
</dbReference>
<dbReference type="STRING" id="644548.SCNU_14666"/>
<dbReference type="eggNOG" id="COG1028">
    <property type="taxonomic scope" value="Bacteria"/>
</dbReference>
<comment type="caution">
    <text evidence="2">The sequence shown here is derived from an EMBL/GenBank/DDBJ whole genome shotgun (WGS) entry which is preliminary data.</text>
</comment>
<evidence type="ECO:0000256" key="1">
    <source>
        <dbReference type="ARBA" id="ARBA00023002"/>
    </source>
</evidence>
<dbReference type="PANTHER" id="PTHR43157">
    <property type="entry name" value="PHOSPHATIDYLINOSITOL-GLYCAN BIOSYNTHESIS CLASS F PROTEIN-RELATED"/>
    <property type="match status" value="1"/>
</dbReference>
<dbReference type="InterPro" id="IPR036291">
    <property type="entry name" value="NAD(P)-bd_dom_sf"/>
</dbReference>
<name>F1YLY9_9ACTN</name>
<dbReference type="SUPFAM" id="SSF51735">
    <property type="entry name" value="NAD(P)-binding Rossmann-fold domains"/>
    <property type="match status" value="1"/>
</dbReference>
<sequence length="291" mass="31458">MTMSGWSADRIPDQSGRRYVITGANSGLGAAMAEALTAAGAEVTIACRNLDKAERVASSIGDRARVAELNLADLSSVREFATGVDDFDVLINNAGVMALPFARTVDGFEMQMGTNHLGHFALTGLLLPKIGERVVTMSSLAQNWGRIHADDLNWERRRYNRWSAYGDSKLANMVFGRELSRRLTESGSPVRSVLAHPGYAATGLMRQSETPVDYLMRAGEMLHVGQSAAQGALPALYAATEDVANGSYWGPDFVVRGAPASARYRSAADDQPTRDRLWVASEKLTGVTFEV</sequence>
<dbReference type="Pfam" id="PF00106">
    <property type="entry name" value="adh_short"/>
    <property type="match status" value="1"/>
</dbReference>